<protein>
    <recommendedName>
        <fullName evidence="4">Holin</fullName>
    </recommendedName>
</protein>
<evidence type="ECO:0008006" key="4">
    <source>
        <dbReference type="Google" id="ProtNLM"/>
    </source>
</evidence>
<gene>
    <name evidence="2" type="ORF">BS639_18600</name>
</gene>
<comment type="caution">
    <text evidence="2">The sequence shown here is derived from an EMBL/GenBank/DDBJ whole genome shotgun (WGS) entry which is preliminary data.</text>
</comment>
<organism evidence="2 3">
    <name type="scientific">Rouxiella silvae</name>
    <dbReference type="NCBI Taxonomy" id="1646373"/>
    <lineage>
        <taxon>Bacteria</taxon>
        <taxon>Pseudomonadati</taxon>
        <taxon>Pseudomonadota</taxon>
        <taxon>Gammaproteobacteria</taxon>
        <taxon>Enterobacterales</taxon>
        <taxon>Yersiniaceae</taxon>
        <taxon>Rouxiella</taxon>
    </lineage>
</organism>
<keyword evidence="3" id="KW-1185">Reference proteome</keyword>
<keyword evidence="1" id="KW-1133">Transmembrane helix</keyword>
<reference evidence="2 3" key="1">
    <citation type="journal article" date="2017" name="Int. J. Syst. Evol. Microbiol.">
        <title>Rouxiella badensis sp. nov. and Rouxiella silvae sp. nov. isolated from peat bog soil in Germany and emendation of the genus description.</title>
        <authorList>
            <person name="Le Fleche-Mateos A."/>
            <person name="Kugler J.H."/>
            <person name="Hansen S.H."/>
            <person name="Syldatk C."/>
            <person name="Hausmann R."/>
            <person name="Lomprez F."/>
            <person name="Vandenbogaert M."/>
            <person name="Manuguerra J.C."/>
            <person name="Grimont P.A."/>
        </authorList>
    </citation>
    <scope>NUCLEOTIDE SEQUENCE [LARGE SCALE GENOMIC DNA]</scope>
    <source>
        <strain evidence="2 3">213</strain>
    </source>
</reference>
<sequence>MERLQTAFAYFVSLLLAWFSRHSPQDIAFMVGSLVAVGTLIINLVSAIVNWHYRRKTLALLEAQGMSREAANEYTR</sequence>
<proteinExistence type="predicted"/>
<evidence type="ECO:0000313" key="3">
    <source>
        <dbReference type="Proteomes" id="UP000192722"/>
    </source>
</evidence>
<evidence type="ECO:0000256" key="1">
    <source>
        <dbReference type="SAM" id="Phobius"/>
    </source>
</evidence>
<keyword evidence="1" id="KW-0812">Transmembrane</keyword>
<feature type="transmembrane region" description="Helical" evidence="1">
    <location>
        <begin position="27"/>
        <end position="49"/>
    </location>
</feature>
<dbReference type="Proteomes" id="UP000192722">
    <property type="component" value="Unassembled WGS sequence"/>
</dbReference>
<dbReference type="RefSeq" id="WP_055778558.1">
    <property type="nucleotide sequence ID" value="NZ_CBCSCF010000004.1"/>
</dbReference>
<keyword evidence="1" id="KW-0472">Membrane</keyword>
<dbReference type="EMBL" id="MRWD01000050">
    <property type="protein sequence ID" value="ORJ19756.1"/>
    <property type="molecule type" value="Genomic_DNA"/>
</dbReference>
<accession>A0ABX3TX13</accession>
<evidence type="ECO:0000313" key="2">
    <source>
        <dbReference type="EMBL" id="ORJ19756.1"/>
    </source>
</evidence>
<name>A0ABX3TX13_9GAMM</name>